<dbReference type="Pfam" id="PF13581">
    <property type="entry name" value="HATPase_c_2"/>
    <property type="match status" value="1"/>
</dbReference>
<evidence type="ECO:0000313" key="6">
    <source>
        <dbReference type="Proteomes" id="UP000320857"/>
    </source>
</evidence>
<dbReference type="CDD" id="cd16936">
    <property type="entry name" value="HATPase_RsbW-like"/>
    <property type="match status" value="1"/>
</dbReference>
<dbReference type="AlphaFoldDB" id="A0A5P0YWP9"/>
<dbReference type="SUPFAM" id="SSF55874">
    <property type="entry name" value="ATPase domain of HSP90 chaperone/DNA topoisomerase II/histidine kinase"/>
    <property type="match status" value="1"/>
</dbReference>
<dbReference type="PANTHER" id="PTHR35526:SF3">
    <property type="entry name" value="ANTI-SIGMA-F FACTOR RSBW"/>
    <property type="match status" value="1"/>
</dbReference>
<reference evidence="4" key="3">
    <citation type="journal article" name="Syst. Appl. Microbiol.">
        <title>Streptomyces alkaliterrae sp. nov., isolated from an alkaline soil, and emended descriptions of Streptomyces alkaliphilus, Streptomyces calidiresistens and Streptomyces durbertensis.</title>
        <authorList>
            <person name="Swiecimska M."/>
            <person name="Golinska P."/>
            <person name="Nouioui I."/>
            <person name="Wypij M."/>
            <person name="Rai M."/>
            <person name="Sangal V."/>
            <person name="Goodfellow M."/>
        </authorList>
    </citation>
    <scope>NUCLEOTIDE SEQUENCE</scope>
    <source>
        <strain evidence="4">OF3</strain>
    </source>
</reference>
<feature type="non-terminal residue" evidence="5">
    <location>
        <position position="203"/>
    </location>
</feature>
<evidence type="ECO:0000313" key="7">
    <source>
        <dbReference type="Proteomes" id="UP000525686"/>
    </source>
</evidence>
<reference evidence="7" key="2">
    <citation type="submission" date="2020-05" db="EMBL/GenBank/DDBJ databases">
        <title>Classification of alakaliphilic streptomycetes isolated from an alkaline soil next to Lonar Crater, India and a proposal for the recognition of Streptomyces alkaliterrae sp. nov.</title>
        <authorList>
            <person name="Golinska P."/>
        </authorList>
    </citation>
    <scope>NUCLEOTIDE SEQUENCE [LARGE SCALE GENOMIC DNA]</scope>
    <source>
        <strain evidence="7">OF3</strain>
    </source>
</reference>
<organism evidence="5 6">
    <name type="scientific">Streptomyces alkaliterrae</name>
    <dbReference type="NCBI Taxonomy" id="2213162"/>
    <lineage>
        <taxon>Bacteria</taxon>
        <taxon>Bacillati</taxon>
        <taxon>Actinomycetota</taxon>
        <taxon>Actinomycetes</taxon>
        <taxon>Kitasatosporales</taxon>
        <taxon>Streptomycetaceae</taxon>
        <taxon>Streptomyces</taxon>
    </lineage>
</organism>
<evidence type="ECO:0000259" key="3">
    <source>
        <dbReference type="Pfam" id="PF13581"/>
    </source>
</evidence>
<keyword evidence="4" id="KW-0547">Nucleotide-binding</keyword>
<feature type="compositionally biased region" description="Acidic residues" evidence="2">
    <location>
        <begin position="1"/>
        <end position="12"/>
    </location>
</feature>
<feature type="region of interest" description="Disordered" evidence="2">
    <location>
        <begin position="1"/>
        <end position="23"/>
    </location>
</feature>
<sequence length="203" mass="21062">MTCADADSEDSADPARRAFATPGAPPGDSFAVWTLDHGSRSPGIARGFARTALCGWGLDDLVDSVAVAVSEMVTNAMCHAGGPWRTAGGTPVLLSLSRRGDSVLCVVVDAGTSAPAVREAGDWAESGRGLHIVECLSNDWGWTPPGPEGKAVWACFSPEGSEPHTCGHEVEQASLSRVLTLAAMLADGDWPVASTAPREQPRP</sequence>
<dbReference type="Proteomes" id="UP000525686">
    <property type="component" value="Unassembled WGS sequence"/>
</dbReference>
<dbReference type="PANTHER" id="PTHR35526">
    <property type="entry name" value="ANTI-SIGMA-F FACTOR RSBW-RELATED"/>
    <property type="match status" value="1"/>
</dbReference>
<keyword evidence="1" id="KW-0808">Transferase</keyword>
<dbReference type="GO" id="GO:0004674">
    <property type="term" value="F:protein serine/threonine kinase activity"/>
    <property type="evidence" value="ECO:0007669"/>
    <property type="project" value="UniProtKB-KW"/>
</dbReference>
<proteinExistence type="predicted"/>
<keyword evidence="4" id="KW-0067">ATP-binding</keyword>
<evidence type="ECO:0000313" key="4">
    <source>
        <dbReference type="EMBL" id="MBB1255604.1"/>
    </source>
</evidence>
<gene>
    <name evidence="5" type="ORF">FNX44_019540</name>
    <name evidence="4" type="ORF">H3146_19920</name>
</gene>
<keyword evidence="1" id="KW-0723">Serine/threonine-protein kinase</keyword>
<accession>A0A5P0YWP9</accession>
<dbReference type="GO" id="GO:0005524">
    <property type="term" value="F:ATP binding"/>
    <property type="evidence" value="ECO:0007669"/>
    <property type="project" value="UniProtKB-KW"/>
</dbReference>
<dbReference type="Gene3D" id="3.30.565.10">
    <property type="entry name" value="Histidine kinase-like ATPase, C-terminal domain"/>
    <property type="match status" value="1"/>
</dbReference>
<dbReference type="RefSeq" id="WP_143649631.1">
    <property type="nucleotide sequence ID" value="NZ_JABJWZ010000223.1"/>
</dbReference>
<dbReference type="InterPro" id="IPR036890">
    <property type="entry name" value="HATPase_C_sf"/>
</dbReference>
<protein>
    <submittedName>
        <fullName evidence="4">ATP-binding protein</fullName>
    </submittedName>
</protein>
<dbReference type="Proteomes" id="UP000320857">
    <property type="component" value="Unassembled WGS sequence"/>
</dbReference>
<dbReference type="EMBL" id="VJYK02000230">
    <property type="protein sequence ID" value="MQS04027.1"/>
    <property type="molecule type" value="Genomic_DNA"/>
</dbReference>
<evidence type="ECO:0000256" key="2">
    <source>
        <dbReference type="SAM" id="MobiDB-lite"/>
    </source>
</evidence>
<evidence type="ECO:0000256" key="1">
    <source>
        <dbReference type="ARBA" id="ARBA00022527"/>
    </source>
</evidence>
<dbReference type="OrthoDB" id="4327509at2"/>
<evidence type="ECO:0000313" key="5">
    <source>
        <dbReference type="EMBL" id="MQS04027.1"/>
    </source>
</evidence>
<keyword evidence="1" id="KW-0418">Kinase</keyword>
<comment type="caution">
    <text evidence="5">The sequence shown here is derived from an EMBL/GenBank/DDBJ whole genome shotgun (WGS) entry which is preliminary data.</text>
</comment>
<dbReference type="InterPro" id="IPR003594">
    <property type="entry name" value="HATPase_dom"/>
</dbReference>
<keyword evidence="6" id="KW-1185">Reference proteome</keyword>
<name>A0A5P0YWP9_9ACTN</name>
<dbReference type="EMBL" id="JABJWZ010000223">
    <property type="protein sequence ID" value="MBB1255604.1"/>
    <property type="molecule type" value="Genomic_DNA"/>
</dbReference>
<dbReference type="InterPro" id="IPR050267">
    <property type="entry name" value="Anti-sigma-factor_SerPK"/>
</dbReference>
<feature type="domain" description="Histidine kinase/HSP90-like ATPase" evidence="3">
    <location>
        <begin position="49"/>
        <end position="155"/>
    </location>
</feature>
<reference evidence="5 6" key="1">
    <citation type="submission" date="2019-10" db="EMBL/GenBank/DDBJ databases">
        <title>Streptomyces sp. nov., a novel actinobacterium isolated from alkaline environment.</title>
        <authorList>
            <person name="Golinska P."/>
        </authorList>
    </citation>
    <scope>NUCLEOTIDE SEQUENCE [LARGE SCALE GENOMIC DNA]</scope>
    <source>
        <strain evidence="5 6">OF1</strain>
    </source>
</reference>